<evidence type="ECO:0000256" key="5">
    <source>
        <dbReference type="ARBA" id="ARBA00022840"/>
    </source>
</evidence>
<dbReference type="InterPro" id="IPR048392">
    <property type="entry name" value="MTR4-like_stalk"/>
</dbReference>
<feature type="region of interest" description="Disordered" evidence="9">
    <location>
        <begin position="433"/>
        <end position="463"/>
    </location>
</feature>
<feature type="domain" description="Helicase ATP-binding" evidence="11">
    <location>
        <begin position="516"/>
        <end position="672"/>
    </location>
</feature>
<dbReference type="Gene3D" id="1.10.3380.30">
    <property type="match status" value="2"/>
</dbReference>
<keyword evidence="2" id="KW-0547">Nucleotide-binding</keyword>
<evidence type="ECO:0000256" key="2">
    <source>
        <dbReference type="ARBA" id="ARBA00022741"/>
    </source>
</evidence>
<dbReference type="InterPro" id="IPR027417">
    <property type="entry name" value="P-loop_NTPase"/>
</dbReference>
<keyword evidence="8" id="KW-0175">Coiled coil</keyword>
<dbReference type="InterPro" id="IPR025696">
    <property type="entry name" value="Beta-barrel_MTR4"/>
</dbReference>
<dbReference type="Gene3D" id="1.20.1500.20">
    <property type="match status" value="1"/>
</dbReference>
<dbReference type="Pfam" id="PF13234">
    <property type="entry name" value="MTR4_beta-barrel"/>
    <property type="match status" value="1"/>
</dbReference>
<dbReference type="GO" id="GO:0004386">
    <property type="term" value="F:helicase activity"/>
    <property type="evidence" value="ECO:0007669"/>
    <property type="project" value="UniProtKB-KW"/>
</dbReference>
<keyword evidence="5" id="KW-0067">ATP-binding</keyword>
<dbReference type="Pfam" id="PF00270">
    <property type="entry name" value="DEAD"/>
    <property type="match status" value="1"/>
</dbReference>
<dbReference type="PROSITE" id="PS51194">
    <property type="entry name" value="HELICASE_CTER"/>
    <property type="match status" value="1"/>
</dbReference>
<dbReference type="Gene3D" id="1.25.70.10">
    <property type="entry name" value="Transcription termination factor 3, mitochondrial"/>
    <property type="match status" value="1"/>
</dbReference>
<feature type="region of interest" description="Disordered" evidence="9">
    <location>
        <begin position="1093"/>
        <end position="1112"/>
    </location>
</feature>
<feature type="transmembrane region" description="Helical" evidence="10">
    <location>
        <begin position="1431"/>
        <end position="1453"/>
    </location>
</feature>
<comment type="similarity">
    <text evidence="7">Belongs to the DExH box helicase family. SKI2 subfamily.</text>
</comment>
<dbReference type="SMART" id="SM00487">
    <property type="entry name" value="DEXDc"/>
    <property type="match status" value="1"/>
</dbReference>
<keyword evidence="6" id="KW-0539">Nucleus</keyword>
<dbReference type="GO" id="GO:0016787">
    <property type="term" value="F:hydrolase activity"/>
    <property type="evidence" value="ECO:0007669"/>
    <property type="project" value="UniProtKB-KW"/>
</dbReference>
<comment type="subcellular location">
    <subcellularLocation>
        <location evidence="1">Nucleus</location>
    </subcellularLocation>
</comment>
<dbReference type="Pfam" id="PF00271">
    <property type="entry name" value="Helicase_C"/>
    <property type="match status" value="1"/>
</dbReference>
<sequence>MDAEQLLHSLGLSGTADPAALLTNLRKLPGVRQQGVLDNAAAVAAHLLSPAVGLTVQQAGQLLERCPYLCSWPAGQRAAVLFGELLAAGLTATAAAQCFVTYPPAANCTTLVSGLAELAAILAHNEDRDSSLGGPAAKVPAAQRTVAALLTQTPSAVLLVCKNAGYLQQRAAGLQQAGFSAAQVAALAWQRPELFTSDSAARLASLVSVVQQELGLPAEQVVSLAANKKPSWLSSSVATLQERAAALAQGFGQAAAAGMLLKSPEVPQCDSMVWQRNLCVMAACGVADPKAVLLRCPWLLPLDHVASEMMQRRLLLQHCTQLTAAQLYAQHPDWLRRRKVPDLAQRLQFVEHRGRDMRQLLTYLLYRSLKDFLPAMGASQAEWAAWAAANPPNACSLYCWAQQAAAEEAARLAAALPPELAHSPPGAALLARAKAMSPGQPPAKRAKLGGNGAASHSELAAPQGHVNLIEVDGKSCTHEVAWPPGEEGSPMPPPARPGPPARQYPFKIDPFQQTAVNALEAGHSVLVAAHTSAGKTVVAEYAFAMALRDGAKVVYTSPLKALSNQKYRELQEQFGDVGLMTGDVTINPNASCLVMTTEILRSMMYRGSEVVRQLSLVVYDEIHYLRDKERGVVWEESIILAPSSVRFAFLSATIPNAREFADWVAKIHGSPCHVVYTDYRPTPLEHYVFPAGGDGLFLAVDSKGTFRDDNFAKAVAQLQEAEVKAKAAASGGGGKGKKGGVKDLSQAKEESDILKIVRMVAARHYDPCIVFNFSKKECEALAHQMQGLDLNEDDEKKLVDGIFSSAVDCLSEEDRKLPQIGGILPMLRRGIGVHHSGLLPILKEVIEILFQEGLIKVLVATETFSTGLNMPAKTVVFTNVRKFDGGGFRWVRSGEYIQMSGRAGRRGLDDKGIVILMMDAKLEPAVAKDMMKGAPDTLYSEFHLTYSMLLNLLKVEGVDPESLMQRSYRQFQMERALPSLEARVAKLEAERDGIAIEQEEKVQEFLALSQQLEKLRGEVRAIVSAPKNCLPFLQPGRLVRVLPPEQPGEAAAAAAPAAAAAAAAATGGSGGSSGSSSSSSGVLGVVINFERAGKQQQGEGEDGSTGGKGGKGSKGQYIVDVLCNCSEDSLRHQSSKRRAVPVPLSTKGQPVVVPVALPELAALSSIRVYIPQDLRTPEARERCAKTLQEVERRFPKGLPLLDPEEDMKIEDEALRKLQRKLESLEGLLRQHSLARAADLRPRLEALLHKQALHEAARTAKKEVKAAQALIFHDDLKARKRVLGRLGYLDDQGVVTLKGRFASELSTGDELVLTEMIFAGVFKALRHDQLCALLSCFIWREKSEAGNKVRSDLEAPFAALREHARKVARTAVDCKMEIDADEYVESFRPDLMDVVAAWAQGTHFFDIYKMMELFEGSLVRAIRRLEELLRQLAAALRTVSLLCMVVLCCVGGLLRQLAAALRTVGNIEDAEHFENAIEKVKRGIVFAASLYL</sequence>
<feature type="coiled-coil region" evidence="8">
    <location>
        <begin position="1207"/>
        <end position="1269"/>
    </location>
</feature>
<dbReference type="Pfam" id="PF21408">
    <property type="entry name" value="MTR4-like_stalk"/>
    <property type="match status" value="1"/>
</dbReference>
<proteinExistence type="inferred from homology"/>
<dbReference type="InterPro" id="IPR001650">
    <property type="entry name" value="Helicase_C-like"/>
</dbReference>
<dbReference type="GO" id="GO:0005524">
    <property type="term" value="F:ATP binding"/>
    <property type="evidence" value="ECO:0007669"/>
    <property type="project" value="UniProtKB-KW"/>
</dbReference>
<feature type="domain" description="Helicase C-terminal" evidence="12">
    <location>
        <begin position="752"/>
        <end position="953"/>
    </location>
</feature>
<dbReference type="SUPFAM" id="SSF52540">
    <property type="entry name" value="P-loop containing nucleoside triphosphate hydrolases"/>
    <property type="match status" value="1"/>
</dbReference>
<evidence type="ECO:0000256" key="1">
    <source>
        <dbReference type="ARBA" id="ARBA00004123"/>
    </source>
</evidence>
<dbReference type="SMART" id="SM01142">
    <property type="entry name" value="DSHCT"/>
    <property type="match status" value="1"/>
</dbReference>
<dbReference type="PANTHER" id="PTHR12131:SF25">
    <property type="entry name" value="DEXH-BOX ATP-DEPENDENT RNA HELICASE DEXH9"/>
    <property type="match status" value="1"/>
</dbReference>
<dbReference type="Gene3D" id="3.40.50.300">
    <property type="entry name" value="P-loop containing nucleotide triphosphate hydrolases"/>
    <property type="match status" value="2"/>
</dbReference>
<feature type="coiled-coil region" evidence="8">
    <location>
        <begin position="1410"/>
        <end position="1437"/>
    </location>
</feature>
<evidence type="ECO:0000256" key="8">
    <source>
        <dbReference type="SAM" id="Coils"/>
    </source>
</evidence>
<dbReference type="FunFam" id="1.20.1500.20:FF:000002">
    <property type="entry name" value="DEAD/DEAH box helicase, putative"/>
    <property type="match status" value="1"/>
</dbReference>
<dbReference type="Pfam" id="PF08148">
    <property type="entry name" value="DSHCT"/>
    <property type="match status" value="1"/>
</dbReference>
<feature type="region of interest" description="Disordered" evidence="9">
    <location>
        <begin position="482"/>
        <end position="503"/>
    </location>
</feature>
<dbReference type="InterPro" id="IPR012961">
    <property type="entry name" value="Ski2/MTR4_C"/>
</dbReference>
<keyword evidence="14" id="KW-1185">Reference proteome</keyword>
<evidence type="ECO:0000256" key="7">
    <source>
        <dbReference type="ARBA" id="ARBA00061045"/>
    </source>
</evidence>
<evidence type="ECO:0000313" key="13">
    <source>
        <dbReference type="EMBL" id="PRW05916.1"/>
    </source>
</evidence>
<evidence type="ECO:0000313" key="14">
    <source>
        <dbReference type="Proteomes" id="UP000239899"/>
    </source>
</evidence>
<organism evidence="13 14">
    <name type="scientific">Chlorella sorokiniana</name>
    <name type="common">Freshwater green alga</name>
    <dbReference type="NCBI Taxonomy" id="3076"/>
    <lineage>
        <taxon>Eukaryota</taxon>
        <taxon>Viridiplantae</taxon>
        <taxon>Chlorophyta</taxon>
        <taxon>core chlorophytes</taxon>
        <taxon>Trebouxiophyceae</taxon>
        <taxon>Chlorellales</taxon>
        <taxon>Chlorellaceae</taxon>
        <taxon>Chlorella clade</taxon>
        <taxon>Chlorella</taxon>
    </lineage>
</organism>
<evidence type="ECO:0000256" key="9">
    <source>
        <dbReference type="SAM" id="MobiDB-lite"/>
    </source>
</evidence>
<protein>
    <submittedName>
        <fullName evidence="13">Superkiller viralicidic activity 2-like 2 isoform A</fullName>
    </submittedName>
</protein>
<dbReference type="CDD" id="cd18795">
    <property type="entry name" value="SF2_C_Ski2"/>
    <property type="match status" value="1"/>
</dbReference>
<dbReference type="Proteomes" id="UP000239899">
    <property type="component" value="Unassembled WGS sequence"/>
</dbReference>
<dbReference type="InterPro" id="IPR014001">
    <property type="entry name" value="Helicase_ATP-bd"/>
</dbReference>
<evidence type="ECO:0000256" key="4">
    <source>
        <dbReference type="ARBA" id="ARBA00022806"/>
    </source>
</evidence>
<reference evidence="13 14" key="1">
    <citation type="journal article" date="2018" name="Plant J.">
        <title>Genome sequences of Chlorella sorokiniana UTEX 1602 and Micractinium conductrix SAG 241.80: implications to maltose excretion by a green alga.</title>
        <authorList>
            <person name="Arriola M.B."/>
            <person name="Velmurugan N."/>
            <person name="Zhang Y."/>
            <person name="Plunkett M.H."/>
            <person name="Hondzo H."/>
            <person name="Barney B.M."/>
        </authorList>
    </citation>
    <scope>NUCLEOTIDE SEQUENCE [LARGE SCALE GENOMIC DNA]</scope>
    <source>
        <strain evidence="14">UTEX 1602</strain>
    </source>
</reference>
<feature type="coiled-coil region" evidence="8">
    <location>
        <begin position="970"/>
        <end position="997"/>
    </location>
</feature>
<evidence type="ECO:0000256" key="10">
    <source>
        <dbReference type="SAM" id="Phobius"/>
    </source>
</evidence>
<keyword evidence="10" id="KW-0812">Transmembrane</keyword>
<dbReference type="OrthoDB" id="64767at2759"/>
<dbReference type="PROSITE" id="PS51192">
    <property type="entry name" value="HELICASE_ATP_BIND_1"/>
    <property type="match status" value="1"/>
</dbReference>
<evidence type="ECO:0000259" key="12">
    <source>
        <dbReference type="PROSITE" id="PS51194"/>
    </source>
</evidence>
<keyword evidence="3" id="KW-0378">Hydrolase</keyword>
<comment type="caution">
    <text evidence="13">The sequence shown here is derived from an EMBL/GenBank/DDBJ whole genome shotgun (WGS) entry which is preliminary data.</text>
</comment>
<dbReference type="STRING" id="3076.A0A2P6TBK1"/>
<dbReference type="FunFam" id="3.40.50.300:FF:000141">
    <property type="entry name" value="ATP-dependent RNA helicase DOB1"/>
    <property type="match status" value="1"/>
</dbReference>
<evidence type="ECO:0000259" key="11">
    <source>
        <dbReference type="PROSITE" id="PS51192"/>
    </source>
</evidence>
<feature type="compositionally biased region" description="Pro residues" evidence="9">
    <location>
        <begin position="490"/>
        <end position="502"/>
    </location>
</feature>
<accession>A0A2P6TBK1</accession>
<keyword evidence="10" id="KW-1133">Transmembrane helix</keyword>
<dbReference type="GO" id="GO:0003676">
    <property type="term" value="F:nucleic acid binding"/>
    <property type="evidence" value="ECO:0007669"/>
    <property type="project" value="InterPro"/>
</dbReference>
<dbReference type="EMBL" id="LHPG02000027">
    <property type="protein sequence ID" value="PRW05916.1"/>
    <property type="molecule type" value="Genomic_DNA"/>
</dbReference>
<evidence type="ECO:0000256" key="6">
    <source>
        <dbReference type="ARBA" id="ARBA00023242"/>
    </source>
</evidence>
<dbReference type="GO" id="GO:0000460">
    <property type="term" value="P:maturation of 5.8S rRNA"/>
    <property type="evidence" value="ECO:0007669"/>
    <property type="project" value="TreeGrafter"/>
</dbReference>
<dbReference type="InterPro" id="IPR038538">
    <property type="entry name" value="MTERF_sf"/>
</dbReference>
<name>A0A2P6TBK1_CHLSO</name>
<dbReference type="SMART" id="SM00490">
    <property type="entry name" value="HELICc"/>
    <property type="match status" value="1"/>
</dbReference>
<dbReference type="FunFam" id="3.40.50.300:FF:000083">
    <property type="entry name" value="ATP-dependent RNA helicase DOB1"/>
    <property type="match status" value="1"/>
</dbReference>
<gene>
    <name evidence="13" type="ORF">C2E21_9411</name>
</gene>
<dbReference type="InterPro" id="IPR050699">
    <property type="entry name" value="RNA-DNA_Helicase"/>
</dbReference>
<dbReference type="Gene3D" id="2.40.30.300">
    <property type="match status" value="1"/>
</dbReference>
<dbReference type="GO" id="GO:0005634">
    <property type="term" value="C:nucleus"/>
    <property type="evidence" value="ECO:0007669"/>
    <property type="project" value="UniProtKB-SubCell"/>
</dbReference>
<evidence type="ECO:0000256" key="3">
    <source>
        <dbReference type="ARBA" id="ARBA00022801"/>
    </source>
</evidence>
<dbReference type="PANTHER" id="PTHR12131">
    <property type="entry name" value="ATP-DEPENDENT RNA AND DNA HELICASE"/>
    <property type="match status" value="1"/>
</dbReference>
<feature type="compositionally biased region" description="Gly residues" evidence="9">
    <location>
        <begin position="1103"/>
        <end position="1112"/>
    </location>
</feature>
<keyword evidence="4" id="KW-0347">Helicase</keyword>
<dbReference type="InterPro" id="IPR011545">
    <property type="entry name" value="DEAD/DEAH_box_helicase_dom"/>
</dbReference>
<keyword evidence="10" id="KW-0472">Membrane</keyword>